<dbReference type="PANTHER" id="PTHR11011:SF45">
    <property type="entry name" value="FATTY ACYL-COA REDUCTASE CG8306-RELATED"/>
    <property type="match status" value="1"/>
</dbReference>
<feature type="non-terminal residue" evidence="3">
    <location>
        <position position="260"/>
    </location>
</feature>
<dbReference type="GO" id="GO:0035336">
    <property type="term" value="P:long-chain fatty-acyl-CoA metabolic process"/>
    <property type="evidence" value="ECO:0007669"/>
    <property type="project" value="TreeGrafter"/>
</dbReference>
<evidence type="ECO:0000256" key="1">
    <source>
        <dbReference type="RuleBase" id="RU363097"/>
    </source>
</evidence>
<name>A0A226DGL1_FOLCA</name>
<evidence type="ECO:0000313" key="4">
    <source>
        <dbReference type="Proteomes" id="UP000198287"/>
    </source>
</evidence>
<dbReference type="CDD" id="cd05236">
    <property type="entry name" value="FAR-N_SDR_e"/>
    <property type="match status" value="1"/>
</dbReference>
<proteinExistence type="inferred from homology"/>
<evidence type="ECO:0000313" key="3">
    <source>
        <dbReference type="EMBL" id="OXA44309.1"/>
    </source>
</evidence>
<dbReference type="Gene3D" id="3.40.50.720">
    <property type="entry name" value="NAD(P)-binding Rossmann-like Domain"/>
    <property type="match status" value="1"/>
</dbReference>
<sequence length="260" mass="28571">MSSEIQKFYENKSVFITGVTGFLGKAILEKLLRSCPNIGTINVLIRDKRGQNVETRLDDILASPTTLPQLSKVRAISGDLLLPKLGVSGKDYEHIISTVSIVIHSAATVKFDEKLKLACKINYRGTEKILSLCHQVQNLEAYVHISTAFANCDEDFISENIIELDIKNVGFIENLRDDEEEKLTPLLIGNKPNTYTYTKALAENLIIEKGGKLPIAIIRPSIICASWKEPEAGFVDRLNGISAIIAATGSGLLSCLLGER</sequence>
<dbReference type="EC" id="1.2.1.84" evidence="1"/>
<dbReference type="GO" id="GO:0080019">
    <property type="term" value="F:alcohol-forming very long-chain fatty acyl-CoA reductase activity"/>
    <property type="evidence" value="ECO:0007669"/>
    <property type="project" value="InterPro"/>
</dbReference>
<keyword evidence="1" id="KW-0443">Lipid metabolism</keyword>
<dbReference type="Pfam" id="PF07993">
    <property type="entry name" value="NAD_binding_4"/>
    <property type="match status" value="1"/>
</dbReference>
<feature type="domain" description="Thioester reductase (TE)" evidence="2">
    <location>
        <begin position="16"/>
        <end position="259"/>
    </location>
</feature>
<dbReference type="Proteomes" id="UP000198287">
    <property type="component" value="Unassembled WGS sequence"/>
</dbReference>
<comment type="similarity">
    <text evidence="1">Belongs to the fatty acyl-CoA reductase family.</text>
</comment>
<comment type="catalytic activity">
    <reaction evidence="1">
        <text>a long-chain fatty acyl-CoA + 2 NADPH + 2 H(+) = a long-chain primary fatty alcohol + 2 NADP(+) + CoA</text>
        <dbReference type="Rhea" id="RHEA:52716"/>
        <dbReference type="ChEBI" id="CHEBI:15378"/>
        <dbReference type="ChEBI" id="CHEBI:57287"/>
        <dbReference type="ChEBI" id="CHEBI:57783"/>
        <dbReference type="ChEBI" id="CHEBI:58349"/>
        <dbReference type="ChEBI" id="CHEBI:77396"/>
        <dbReference type="ChEBI" id="CHEBI:83139"/>
        <dbReference type="EC" id="1.2.1.84"/>
    </reaction>
</comment>
<reference evidence="3 4" key="1">
    <citation type="submission" date="2015-12" db="EMBL/GenBank/DDBJ databases">
        <title>The genome of Folsomia candida.</title>
        <authorList>
            <person name="Faddeeva A."/>
            <person name="Derks M.F."/>
            <person name="Anvar Y."/>
            <person name="Smit S."/>
            <person name="Van Straalen N."/>
            <person name="Roelofs D."/>
        </authorList>
    </citation>
    <scope>NUCLEOTIDE SEQUENCE [LARGE SCALE GENOMIC DNA]</scope>
    <source>
        <strain evidence="3 4">VU population</strain>
        <tissue evidence="3">Whole body</tissue>
    </source>
</reference>
<comment type="caution">
    <text evidence="3">The sequence shown here is derived from an EMBL/GenBank/DDBJ whole genome shotgun (WGS) entry which is preliminary data.</text>
</comment>
<dbReference type="EMBL" id="LNIX01000019">
    <property type="protein sequence ID" value="OXA44309.1"/>
    <property type="molecule type" value="Genomic_DNA"/>
</dbReference>
<evidence type="ECO:0000259" key="2">
    <source>
        <dbReference type="Pfam" id="PF07993"/>
    </source>
</evidence>
<dbReference type="OMA" id="FANCDED"/>
<dbReference type="GO" id="GO:0102965">
    <property type="term" value="F:alcohol-forming long-chain fatty acyl-CoA reductase activity"/>
    <property type="evidence" value="ECO:0007669"/>
    <property type="project" value="UniProtKB-EC"/>
</dbReference>
<dbReference type="InterPro" id="IPR036291">
    <property type="entry name" value="NAD(P)-bd_dom_sf"/>
</dbReference>
<dbReference type="AlphaFoldDB" id="A0A226DGL1"/>
<dbReference type="InterPro" id="IPR013120">
    <property type="entry name" value="FAR_NAD-bd"/>
</dbReference>
<dbReference type="STRING" id="158441.A0A226DGL1"/>
<keyword evidence="1" id="KW-0560">Oxidoreductase</keyword>
<comment type="function">
    <text evidence="1">Catalyzes the reduction of fatty acyl-CoA to fatty alcohols.</text>
</comment>
<dbReference type="PANTHER" id="PTHR11011">
    <property type="entry name" value="MALE STERILITY PROTEIN 2-RELATED"/>
    <property type="match status" value="1"/>
</dbReference>
<keyword evidence="1" id="KW-0521">NADP</keyword>
<dbReference type="GO" id="GO:0005777">
    <property type="term" value="C:peroxisome"/>
    <property type="evidence" value="ECO:0007669"/>
    <property type="project" value="TreeGrafter"/>
</dbReference>
<dbReference type="SUPFAM" id="SSF51735">
    <property type="entry name" value="NAD(P)-binding Rossmann-fold domains"/>
    <property type="match status" value="1"/>
</dbReference>
<keyword evidence="1" id="KW-0444">Lipid biosynthesis</keyword>
<accession>A0A226DGL1</accession>
<gene>
    <name evidence="3" type="ORF">Fcan01_20830</name>
</gene>
<organism evidence="3 4">
    <name type="scientific">Folsomia candida</name>
    <name type="common">Springtail</name>
    <dbReference type="NCBI Taxonomy" id="158441"/>
    <lineage>
        <taxon>Eukaryota</taxon>
        <taxon>Metazoa</taxon>
        <taxon>Ecdysozoa</taxon>
        <taxon>Arthropoda</taxon>
        <taxon>Hexapoda</taxon>
        <taxon>Collembola</taxon>
        <taxon>Entomobryomorpha</taxon>
        <taxon>Isotomoidea</taxon>
        <taxon>Isotomidae</taxon>
        <taxon>Proisotominae</taxon>
        <taxon>Folsomia</taxon>
    </lineage>
</organism>
<dbReference type="InterPro" id="IPR026055">
    <property type="entry name" value="FAR"/>
</dbReference>
<protein>
    <recommendedName>
        <fullName evidence="1">Fatty acyl-CoA reductase</fullName>
        <ecNumber evidence="1">1.2.1.84</ecNumber>
    </recommendedName>
</protein>
<dbReference type="OrthoDB" id="429813at2759"/>
<keyword evidence="4" id="KW-1185">Reference proteome</keyword>